<accession>B3ELY7</accession>
<dbReference type="HOGENOM" id="CLU_3197722_0_0_10"/>
<gene>
    <name evidence="1" type="ordered locus">Cphamn1_1912</name>
</gene>
<reference evidence="1" key="1">
    <citation type="submission" date="2008-06" db="EMBL/GenBank/DDBJ databases">
        <title>Complete sequence of Chlorobium phaeobacteroides BS1.</title>
        <authorList>
            <consortium name="US DOE Joint Genome Institute"/>
            <person name="Lucas S."/>
            <person name="Copeland A."/>
            <person name="Lapidus A."/>
            <person name="Glavina del Rio T."/>
            <person name="Dalin E."/>
            <person name="Tice H."/>
            <person name="Bruce D."/>
            <person name="Goodwin L."/>
            <person name="Pitluck S."/>
            <person name="Schmutz J."/>
            <person name="Larimer F."/>
            <person name="Land M."/>
            <person name="Hauser L."/>
            <person name="Kyrpides N."/>
            <person name="Ovchinnikova G."/>
            <person name="Li T."/>
            <person name="Liu Z."/>
            <person name="Zhao F."/>
            <person name="Overmann J."/>
            <person name="Bryant D.A."/>
            <person name="Richardson P."/>
        </authorList>
    </citation>
    <scope>NUCLEOTIDE SEQUENCE [LARGE SCALE GENOMIC DNA]</scope>
    <source>
        <strain evidence="1">BS1</strain>
    </source>
</reference>
<proteinExistence type="predicted"/>
<dbReference type="EMBL" id="CP001101">
    <property type="protein sequence ID" value="ACE04828.1"/>
    <property type="molecule type" value="Genomic_DNA"/>
</dbReference>
<name>B3ELY7_CHLPB</name>
<organism evidence="1">
    <name type="scientific">Chlorobium phaeobacteroides (strain BS1)</name>
    <dbReference type="NCBI Taxonomy" id="331678"/>
    <lineage>
        <taxon>Bacteria</taxon>
        <taxon>Pseudomonadati</taxon>
        <taxon>Chlorobiota</taxon>
        <taxon>Chlorobiia</taxon>
        <taxon>Chlorobiales</taxon>
        <taxon>Chlorobiaceae</taxon>
        <taxon>Chlorobium/Pelodictyon group</taxon>
        <taxon>Chlorobium</taxon>
    </lineage>
</organism>
<evidence type="ECO:0000313" key="1">
    <source>
        <dbReference type="EMBL" id="ACE04828.1"/>
    </source>
</evidence>
<protein>
    <submittedName>
        <fullName evidence="1">Uncharacterized protein</fullName>
    </submittedName>
</protein>
<sequence length="45" mass="5341">MMEVACQLMISVDLKLADEDQHQLRKQEIFELSNKINALHRRCLE</sequence>
<dbReference type="AlphaFoldDB" id="B3ELY7"/>
<dbReference type="STRING" id="331678.Cphamn1_1912"/>
<dbReference type="KEGG" id="cpb:Cphamn1_1912"/>